<evidence type="ECO:0000256" key="1">
    <source>
        <dbReference type="SAM" id="Phobius"/>
    </source>
</evidence>
<feature type="transmembrane region" description="Helical" evidence="1">
    <location>
        <begin position="58"/>
        <end position="75"/>
    </location>
</feature>
<keyword evidence="1" id="KW-0472">Membrane</keyword>
<sequence>MAGATFVLLLSSVFESASSHGLHFISFTLASTLLLATLEKWKEFEAFLRNVQNNSAQLKNLLIVLCIVAGALVTFTLSVNFALGPVVAAGLVGVCAAAFFRRHDVPIYCGAFVGMVSENLLPSHWHVLLASSISAAVFLISKSVFNGFGGKLGTIALIGCTAAALLTDRPFIVRSVPGWDAGVYLFLYSVLGVLLTYVLSVRFNHSPVMSSGIVGLAGGLLLPILHPDFGSSLASMVICASFAGMSSKERVPNELYAVLIGLICALVFIYSAPHFGGAGGKLGTIAFGSVMAISALRRVFGFVKEHAR</sequence>
<feature type="transmembrane region" description="Helical" evidence="1">
    <location>
        <begin position="255"/>
        <end position="276"/>
    </location>
</feature>
<evidence type="ECO:0000313" key="2">
    <source>
        <dbReference type="EMBL" id="HGZ78389.1"/>
    </source>
</evidence>
<protein>
    <submittedName>
        <fullName evidence="2">Uncharacterized protein</fullName>
    </submittedName>
</protein>
<keyword evidence="1" id="KW-0812">Transmembrane</keyword>
<comment type="caution">
    <text evidence="2">The sequence shown here is derived from an EMBL/GenBank/DDBJ whole genome shotgun (WGS) entry which is preliminary data.</text>
</comment>
<feature type="transmembrane region" description="Helical" evidence="1">
    <location>
        <begin position="81"/>
        <end position="100"/>
    </location>
</feature>
<accession>A0A832I775</accession>
<gene>
    <name evidence="2" type="ORF">ENW55_00195</name>
</gene>
<proteinExistence type="predicted"/>
<keyword evidence="1" id="KW-1133">Transmembrane helix</keyword>
<feature type="transmembrane region" description="Helical" evidence="1">
    <location>
        <begin position="282"/>
        <end position="300"/>
    </location>
</feature>
<feature type="transmembrane region" description="Helical" evidence="1">
    <location>
        <begin position="178"/>
        <end position="200"/>
    </location>
</feature>
<organism evidence="2">
    <name type="scientific">Pseudothermotoga hypogea</name>
    <dbReference type="NCBI Taxonomy" id="57487"/>
    <lineage>
        <taxon>Bacteria</taxon>
        <taxon>Thermotogati</taxon>
        <taxon>Thermotogota</taxon>
        <taxon>Thermotogae</taxon>
        <taxon>Thermotogales</taxon>
        <taxon>Thermotogaceae</taxon>
        <taxon>Pseudothermotoga</taxon>
    </lineage>
</organism>
<feature type="transmembrane region" description="Helical" evidence="1">
    <location>
        <begin position="20"/>
        <end position="38"/>
    </location>
</feature>
<dbReference type="AlphaFoldDB" id="A0A832I775"/>
<name>A0A832I775_9THEM</name>
<feature type="transmembrane region" description="Helical" evidence="1">
    <location>
        <begin position="147"/>
        <end position="166"/>
    </location>
</feature>
<reference evidence="2" key="1">
    <citation type="journal article" date="2020" name="mSystems">
        <title>Genome- and Community-Level Interaction Insights into Carbon Utilization and Element Cycling Functions of Hydrothermarchaeota in Hydrothermal Sediment.</title>
        <authorList>
            <person name="Zhou Z."/>
            <person name="Liu Y."/>
            <person name="Xu W."/>
            <person name="Pan J."/>
            <person name="Luo Z.H."/>
            <person name="Li M."/>
        </authorList>
    </citation>
    <scope>NUCLEOTIDE SEQUENCE [LARGE SCALE GENOMIC DNA]</scope>
    <source>
        <strain evidence="2">SpSt-86</strain>
    </source>
</reference>
<dbReference type="EMBL" id="DTKQ01000002">
    <property type="protein sequence ID" value="HGZ78389.1"/>
    <property type="molecule type" value="Genomic_DNA"/>
</dbReference>